<feature type="domain" description="CASTOR ACT" evidence="1">
    <location>
        <begin position="113"/>
        <end position="174"/>
    </location>
</feature>
<dbReference type="InterPro" id="IPR051719">
    <property type="entry name" value="CASTOR_mTORC1"/>
</dbReference>
<dbReference type="EMBL" id="MSFK01000015">
    <property type="protein sequence ID" value="PWY86469.1"/>
    <property type="molecule type" value="Genomic_DNA"/>
</dbReference>
<dbReference type="Pfam" id="PF13840">
    <property type="entry name" value="ACT_7"/>
    <property type="match status" value="1"/>
</dbReference>
<evidence type="ECO:0000313" key="2">
    <source>
        <dbReference type="EMBL" id="PWY86469.1"/>
    </source>
</evidence>
<dbReference type="PANTHER" id="PTHR31131:SF6">
    <property type="entry name" value="CASTOR ACT DOMAIN-CONTAINING PROTEIN"/>
    <property type="match status" value="1"/>
</dbReference>
<name>A0A317WJH2_9EURO</name>
<dbReference type="InterPro" id="IPR045865">
    <property type="entry name" value="ACT-like_dom_sf"/>
</dbReference>
<sequence length="471" mass="51820">MEQSLSLISAQVQFMEDRLALVHIPLDLYPFFLNPILQLLFHEVSPISENQMEEDDGYPERPRRHQPAFLNFSLTPVECSIMCPRQLANEYFAPLVDKFVQSNSSGQSRLSISNDDFIAMQVYGEGLEAGQRVLELTSPLAMAGISIFFISTYFSDYIIVPLRSKTQVIEALEKRGFQFEMTTEAFINNNNQSQYNSCFSPMSSRSASSLGSPPATPPPSSLDELQARTFRSLRKHHIVPSVDRSLRLVQCAAHHRYSSDTSSISILRDALTTALVVDQPRFLSLTLTAADPAASLLLEKRLLPRFSSDPSATTDSDDDMSLLLGSKEEILVPIMLDLRKLPLEASGIVCGVAGRLADATHARGDEDTDISTILSHSWNGGGSSFDSAIKNFLSSSHGSGGPVRPFGTSPGYKTHRLEPDMDPYMDAVEISFLSTARAGTIIVGEHELHRAVDALEAESHEPEKAIAALRI</sequence>
<keyword evidence="3" id="KW-1185">Reference proteome</keyword>
<dbReference type="PANTHER" id="PTHR31131">
    <property type="entry name" value="CHROMOSOME 1, WHOLE GENOME SHOTGUN SEQUENCE"/>
    <property type="match status" value="1"/>
</dbReference>
<dbReference type="SUPFAM" id="SSF55021">
    <property type="entry name" value="ACT-like"/>
    <property type="match status" value="1"/>
</dbReference>
<reference evidence="2 3" key="1">
    <citation type="submission" date="2016-12" db="EMBL/GenBank/DDBJ databases">
        <title>The genomes of Aspergillus section Nigri reveals drivers in fungal speciation.</title>
        <authorList>
            <consortium name="DOE Joint Genome Institute"/>
            <person name="Vesth T.C."/>
            <person name="Nybo J."/>
            <person name="Theobald S."/>
            <person name="Brandl J."/>
            <person name="Frisvad J.C."/>
            <person name="Nielsen K.F."/>
            <person name="Lyhne E.K."/>
            <person name="Kogle M.E."/>
            <person name="Kuo A."/>
            <person name="Riley R."/>
            <person name="Clum A."/>
            <person name="Nolan M."/>
            <person name="Lipzen A."/>
            <person name="Salamov A."/>
            <person name="Henrissat B."/>
            <person name="Wiebenga A."/>
            <person name="De Vries R.P."/>
            <person name="Grigoriev I.V."/>
            <person name="Mortensen U.H."/>
            <person name="Andersen M.R."/>
            <person name="Baker S.E."/>
        </authorList>
    </citation>
    <scope>NUCLEOTIDE SEQUENCE [LARGE SCALE GENOMIC DNA]</scope>
    <source>
        <strain evidence="2 3">CBS 115572</strain>
    </source>
</reference>
<dbReference type="GO" id="GO:0046394">
    <property type="term" value="P:carboxylic acid biosynthetic process"/>
    <property type="evidence" value="ECO:0007669"/>
    <property type="project" value="UniProtKB-ARBA"/>
</dbReference>
<comment type="caution">
    <text evidence="2">The sequence shown here is derived from an EMBL/GenBank/DDBJ whole genome shotgun (WGS) entry which is preliminary data.</text>
</comment>
<dbReference type="GO" id="GO:0006520">
    <property type="term" value="P:amino acid metabolic process"/>
    <property type="evidence" value="ECO:0007669"/>
    <property type="project" value="UniProtKB-ARBA"/>
</dbReference>
<proteinExistence type="predicted"/>
<dbReference type="Proteomes" id="UP000246702">
    <property type="component" value="Unassembled WGS sequence"/>
</dbReference>
<evidence type="ECO:0000313" key="3">
    <source>
        <dbReference type="Proteomes" id="UP000246702"/>
    </source>
</evidence>
<dbReference type="Gene3D" id="3.30.2130.10">
    <property type="entry name" value="VC0802-like"/>
    <property type="match status" value="1"/>
</dbReference>
<dbReference type="FunFam" id="3.30.2130.10:FF:000007">
    <property type="entry name" value="ACT domain-domain-containing protein"/>
    <property type="match status" value="1"/>
</dbReference>
<dbReference type="OrthoDB" id="58529at2759"/>
<dbReference type="GeneID" id="37110315"/>
<evidence type="ECO:0000259" key="1">
    <source>
        <dbReference type="Pfam" id="PF13840"/>
    </source>
</evidence>
<dbReference type="InterPro" id="IPR027795">
    <property type="entry name" value="CASTOR_ACT_dom"/>
</dbReference>
<dbReference type="RefSeq" id="XP_025467060.1">
    <property type="nucleotide sequence ID" value="XM_025608172.1"/>
</dbReference>
<accession>A0A317WJH2</accession>
<dbReference type="AlphaFoldDB" id="A0A317WJH2"/>
<organism evidence="2 3">
    <name type="scientific">Aspergillus sclerotioniger CBS 115572</name>
    <dbReference type="NCBI Taxonomy" id="1450535"/>
    <lineage>
        <taxon>Eukaryota</taxon>
        <taxon>Fungi</taxon>
        <taxon>Dikarya</taxon>
        <taxon>Ascomycota</taxon>
        <taxon>Pezizomycotina</taxon>
        <taxon>Eurotiomycetes</taxon>
        <taxon>Eurotiomycetidae</taxon>
        <taxon>Eurotiales</taxon>
        <taxon>Aspergillaceae</taxon>
        <taxon>Aspergillus</taxon>
        <taxon>Aspergillus subgen. Circumdati</taxon>
    </lineage>
</organism>
<gene>
    <name evidence="2" type="ORF">BO94DRAFT_466608</name>
</gene>
<protein>
    <recommendedName>
        <fullName evidence="1">CASTOR ACT domain-containing protein</fullName>
    </recommendedName>
</protein>